<evidence type="ECO:0000313" key="19">
    <source>
        <dbReference type="Proteomes" id="UP001164746"/>
    </source>
</evidence>
<dbReference type="InterPro" id="IPR006201">
    <property type="entry name" value="Neur_channel"/>
</dbReference>
<organism evidence="18 19">
    <name type="scientific">Mya arenaria</name>
    <name type="common">Soft-shell clam</name>
    <dbReference type="NCBI Taxonomy" id="6604"/>
    <lineage>
        <taxon>Eukaryota</taxon>
        <taxon>Metazoa</taxon>
        <taxon>Spiralia</taxon>
        <taxon>Lophotrochozoa</taxon>
        <taxon>Mollusca</taxon>
        <taxon>Bivalvia</taxon>
        <taxon>Autobranchia</taxon>
        <taxon>Heteroconchia</taxon>
        <taxon>Euheterodonta</taxon>
        <taxon>Imparidentia</taxon>
        <taxon>Neoheterodontei</taxon>
        <taxon>Myida</taxon>
        <taxon>Myoidea</taxon>
        <taxon>Myidae</taxon>
        <taxon>Mya</taxon>
    </lineage>
</organism>
<evidence type="ECO:0000256" key="6">
    <source>
        <dbReference type="ARBA" id="ARBA00023065"/>
    </source>
</evidence>
<keyword evidence="8" id="KW-1015">Disulfide bond</keyword>
<evidence type="ECO:0000313" key="18">
    <source>
        <dbReference type="EMBL" id="WAR08069.1"/>
    </source>
</evidence>
<accession>A0ABY7EFY7</accession>
<evidence type="ECO:0000256" key="13">
    <source>
        <dbReference type="ARBA" id="ARBA00034099"/>
    </source>
</evidence>
<gene>
    <name evidence="18" type="ORF">MAR_018027</name>
</gene>
<dbReference type="InterPro" id="IPR006029">
    <property type="entry name" value="Neurotrans-gated_channel_TM"/>
</dbReference>
<dbReference type="NCBIfam" id="TIGR00860">
    <property type="entry name" value="LIC"/>
    <property type="match status" value="1"/>
</dbReference>
<keyword evidence="6" id="KW-0406">Ion transport</keyword>
<dbReference type="InterPro" id="IPR002394">
    <property type="entry name" value="Nicotinic_acetylcholine_rcpt"/>
</dbReference>
<feature type="domain" description="Neurotransmitter-gated ion-channel ligand-binding" evidence="16">
    <location>
        <begin position="91"/>
        <end position="297"/>
    </location>
</feature>
<feature type="transmembrane region" description="Helical" evidence="15">
    <location>
        <begin position="359"/>
        <end position="385"/>
    </location>
</feature>
<dbReference type="InterPro" id="IPR006202">
    <property type="entry name" value="Neur_chan_lig-bd"/>
</dbReference>
<keyword evidence="19" id="KW-1185">Reference proteome</keyword>
<keyword evidence="9" id="KW-0675">Receptor</keyword>
<dbReference type="Pfam" id="PF02932">
    <property type="entry name" value="Neur_chan_memb"/>
    <property type="match status" value="1"/>
</dbReference>
<protein>
    <submittedName>
        <fullName evidence="18">ACH10-like protein</fullName>
    </submittedName>
</protein>
<keyword evidence="4 15" id="KW-1133">Transmembrane helix</keyword>
<evidence type="ECO:0000256" key="2">
    <source>
        <dbReference type="ARBA" id="ARBA00022475"/>
    </source>
</evidence>
<feature type="region of interest" description="Disordered" evidence="14">
    <location>
        <begin position="423"/>
        <end position="442"/>
    </location>
</feature>
<evidence type="ECO:0000256" key="14">
    <source>
        <dbReference type="SAM" id="MobiDB-lite"/>
    </source>
</evidence>
<evidence type="ECO:0000256" key="11">
    <source>
        <dbReference type="ARBA" id="ARBA00023286"/>
    </source>
</evidence>
<evidence type="ECO:0000256" key="3">
    <source>
        <dbReference type="ARBA" id="ARBA00022692"/>
    </source>
</evidence>
<dbReference type="PRINTS" id="PR00254">
    <property type="entry name" value="NICOTINICR"/>
</dbReference>
<feature type="transmembrane region" description="Helical" evidence="15">
    <location>
        <begin position="329"/>
        <end position="347"/>
    </location>
</feature>
<evidence type="ECO:0000256" key="4">
    <source>
        <dbReference type="ARBA" id="ARBA00022989"/>
    </source>
</evidence>
<keyword evidence="7 15" id="KW-0472">Membrane</keyword>
<evidence type="ECO:0000256" key="5">
    <source>
        <dbReference type="ARBA" id="ARBA00023018"/>
    </source>
</evidence>
<keyword evidence="5" id="KW-0770">Synapse</keyword>
<proteinExistence type="predicted"/>
<dbReference type="Gene3D" id="1.20.58.390">
    <property type="entry name" value="Neurotransmitter-gated ion-channel transmembrane domain"/>
    <property type="match status" value="1"/>
</dbReference>
<dbReference type="CDD" id="cd18997">
    <property type="entry name" value="LGIC_ECD_nAChR"/>
    <property type="match status" value="1"/>
</dbReference>
<dbReference type="InterPro" id="IPR036719">
    <property type="entry name" value="Neuro-gated_channel_TM_sf"/>
</dbReference>
<dbReference type="SUPFAM" id="SSF63712">
    <property type="entry name" value="Nicotinic receptor ligand binding domain-like"/>
    <property type="match status" value="1"/>
</dbReference>
<evidence type="ECO:0000256" key="15">
    <source>
        <dbReference type="SAM" id="Phobius"/>
    </source>
</evidence>
<dbReference type="CDD" id="cd19051">
    <property type="entry name" value="LGIC_TM_cation"/>
    <property type="match status" value="1"/>
</dbReference>
<name>A0ABY7EFY7_MYAAR</name>
<evidence type="ECO:0000256" key="9">
    <source>
        <dbReference type="ARBA" id="ARBA00023170"/>
    </source>
</evidence>
<dbReference type="SUPFAM" id="SSF90112">
    <property type="entry name" value="Neurotransmitter-gated ion-channel transmembrane pore"/>
    <property type="match status" value="1"/>
</dbReference>
<keyword evidence="1" id="KW-0813">Transport</keyword>
<evidence type="ECO:0000256" key="12">
    <source>
        <dbReference type="ARBA" id="ARBA00023303"/>
    </source>
</evidence>
<evidence type="ECO:0000256" key="8">
    <source>
        <dbReference type="ARBA" id="ARBA00023157"/>
    </source>
</evidence>
<comment type="subcellular location">
    <subcellularLocation>
        <location evidence="13">Synaptic cell membrane</location>
        <topology evidence="13">Multi-pass membrane protein</topology>
    </subcellularLocation>
</comment>
<reference evidence="18" key="1">
    <citation type="submission" date="2022-11" db="EMBL/GenBank/DDBJ databases">
        <title>Centuries of genome instability and evolution in soft-shell clam transmissible cancer (bioRxiv).</title>
        <authorList>
            <person name="Hart S.F.M."/>
            <person name="Yonemitsu M.A."/>
            <person name="Giersch R.M."/>
            <person name="Beal B.F."/>
            <person name="Arriagada G."/>
            <person name="Davis B.W."/>
            <person name="Ostrander E.A."/>
            <person name="Goff S.P."/>
            <person name="Metzger M.J."/>
        </authorList>
    </citation>
    <scope>NUCLEOTIDE SEQUENCE</scope>
    <source>
        <strain evidence="18">MELC-2E11</strain>
        <tissue evidence="18">Siphon/mantle</tissue>
    </source>
</reference>
<evidence type="ECO:0000259" key="16">
    <source>
        <dbReference type="Pfam" id="PF02931"/>
    </source>
</evidence>
<evidence type="ECO:0000256" key="1">
    <source>
        <dbReference type="ARBA" id="ARBA00022448"/>
    </source>
</evidence>
<dbReference type="InterPro" id="IPR036734">
    <property type="entry name" value="Neur_chan_lig-bd_sf"/>
</dbReference>
<keyword evidence="12" id="KW-0407">Ion channel</keyword>
<dbReference type="Gene3D" id="2.70.170.10">
    <property type="entry name" value="Neurotransmitter-gated ion-channel ligand-binding domain"/>
    <property type="match status" value="1"/>
</dbReference>
<feature type="transmembrane region" description="Helical" evidence="15">
    <location>
        <begin position="300"/>
        <end position="323"/>
    </location>
</feature>
<keyword evidence="10" id="KW-0325">Glycoprotein</keyword>
<feature type="transmembrane region" description="Helical" evidence="15">
    <location>
        <begin position="538"/>
        <end position="556"/>
    </location>
</feature>
<feature type="transmembrane region" description="Helical" evidence="15">
    <location>
        <begin position="397"/>
        <end position="414"/>
    </location>
</feature>
<evidence type="ECO:0000256" key="10">
    <source>
        <dbReference type="ARBA" id="ARBA00023180"/>
    </source>
</evidence>
<keyword evidence="3 15" id="KW-0812">Transmembrane</keyword>
<dbReference type="Proteomes" id="UP001164746">
    <property type="component" value="Chromosome 6"/>
</dbReference>
<evidence type="ECO:0000256" key="7">
    <source>
        <dbReference type="ARBA" id="ARBA00023136"/>
    </source>
</evidence>
<dbReference type="PRINTS" id="PR00252">
    <property type="entry name" value="NRIONCHANNEL"/>
</dbReference>
<dbReference type="Pfam" id="PF02931">
    <property type="entry name" value="Neur_chan_LBD"/>
    <property type="match status" value="1"/>
</dbReference>
<keyword evidence="2" id="KW-1003">Cell membrane</keyword>
<keyword evidence="11" id="KW-1071">Ligand-gated ion channel</keyword>
<sequence>MTLDVSDRKCIRGDIPLCCEYFYGQYVVDIQILPRANGINNSSDIDNRTDGTYSFDAGHYDVYYFNGSYYSNVSGFYSNDLPPKLENVSSEQRLMHDLLWKYESSVRPVYNSSMPVEVALGLTLTQILDLDEKNQVLTTNVWMEVEWHDEKLMWTAIDYEGTDNIRIPGRKIWLPDIVLYNSVEDYTSGYMPSLAMVYSDGRVFWGPVVRFRSSCKIDTTYFPFDDQVCSLKLGSWAYNGFQVNVNNRSNTIDLSNYVDNGEWKLIGIKVTRNSVIYNCCVEPFPDVMFYIRLRRRVKYYFMNIIIPCIILSFLCLAGFLLPPESGEKVTLGLSVLLTITVFMLMVADKMPQTSESVSLISIYLMVVLSMSCVSILFSVYILSIHHQRGKPLRCPKIIKFVFFSIIAPALCLKLRSTGSRRVSAGVPGTTDDNEIEDEKKNKLDGKNTNDYIELERLERFEGLEGLNDMNYADESFHNITITGETTLADLDPILNHYNDKEKSVNELIMWLRTKQRSEFIEDTSFQEWRDVAYVMDRLLFVVFLTSTILSTALILSRRPEVKHELSGFTEISID</sequence>
<dbReference type="PANTHER" id="PTHR18945">
    <property type="entry name" value="NEUROTRANSMITTER GATED ION CHANNEL"/>
    <property type="match status" value="1"/>
</dbReference>
<dbReference type="InterPro" id="IPR038050">
    <property type="entry name" value="Neuro_actylchol_rec"/>
</dbReference>
<dbReference type="EMBL" id="CP111017">
    <property type="protein sequence ID" value="WAR08069.1"/>
    <property type="molecule type" value="Genomic_DNA"/>
</dbReference>
<evidence type="ECO:0000259" key="17">
    <source>
        <dbReference type="Pfam" id="PF02932"/>
    </source>
</evidence>
<feature type="domain" description="Neurotransmitter-gated ion-channel transmembrane" evidence="17">
    <location>
        <begin position="304"/>
        <end position="554"/>
    </location>
</feature>